<keyword evidence="3" id="KW-1185">Reference proteome</keyword>
<name>A0A5N6L366_9ROSI</name>
<gene>
    <name evidence="2" type="ORF">FH972_025845</name>
</gene>
<dbReference type="InterPro" id="IPR052998">
    <property type="entry name" value="Hetero-Diels-Alderase-like"/>
</dbReference>
<comment type="caution">
    <text evidence="2">The sequence shown here is derived from an EMBL/GenBank/DDBJ whole genome shotgun (WGS) entry which is preliminary data.</text>
</comment>
<dbReference type="InterPro" id="IPR011042">
    <property type="entry name" value="6-blade_b-propeller_TolB-like"/>
</dbReference>
<feature type="chain" id="PRO_5024355186" description="SMP-30/Gluconolactonase/LRE-like region domain-containing protein" evidence="1">
    <location>
        <begin position="18"/>
        <end position="329"/>
    </location>
</feature>
<dbReference type="AlphaFoldDB" id="A0A5N6L366"/>
<dbReference type="PANTHER" id="PTHR42060">
    <property type="entry name" value="NHL REPEAT-CONTAINING PROTEIN-RELATED"/>
    <property type="match status" value="1"/>
</dbReference>
<evidence type="ECO:0000313" key="2">
    <source>
        <dbReference type="EMBL" id="KAB8606214.1"/>
    </source>
</evidence>
<evidence type="ECO:0000256" key="1">
    <source>
        <dbReference type="SAM" id="SignalP"/>
    </source>
</evidence>
<dbReference type="Proteomes" id="UP000327013">
    <property type="component" value="Unassembled WGS sequence"/>
</dbReference>
<feature type="signal peptide" evidence="1">
    <location>
        <begin position="1"/>
        <end position="17"/>
    </location>
</feature>
<proteinExistence type="predicted"/>
<dbReference type="OrthoDB" id="9977941at2759"/>
<accession>A0A5N6L366</accession>
<evidence type="ECO:0008006" key="4">
    <source>
        <dbReference type="Google" id="ProtNLM"/>
    </source>
</evidence>
<protein>
    <recommendedName>
        <fullName evidence="4">SMP-30/Gluconolactonase/LRE-like region domain-containing protein</fullName>
    </recommendedName>
</protein>
<dbReference type="EMBL" id="VIBQ01000072">
    <property type="protein sequence ID" value="KAB8606214.1"/>
    <property type="molecule type" value="Genomic_DNA"/>
</dbReference>
<dbReference type="PANTHER" id="PTHR42060:SF1">
    <property type="entry name" value="NHL REPEAT-CONTAINING PROTEIN"/>
    <property type="match status" value="1"/>
</dbReference>
<keyword evidence="1" id="KW-0732">Signal</keyword>
<dbReference type="Gene3D" id="2.120.10.30">
    <property type="entry name" value="TolB, C-terminal domain"/>
    <property type="match status" value="1"/>
</dbReference>
<sequence length="329" mass="33903">MQSFLLIPLFIASLCSALYPSSLVYQFPKGTWVENLAVRSSGTVLVTTILPNAAVYEINPNSSTTPKVVAQFSSSLAALGITETTPDTFYVVSNNVSTATGAVAPGSNKIWRLSFPGPKVALVSTVTNASFLNGLTTLNSQTILAADATAGAVWAINTTSGAYKKVISDPLMSKPASEKVVGLNGLKITGSTLYFTNTAQKVFAKIPLNADGTPTTSATKVASSTNVPVANTESYDDFGLDKAGNTAYCVVGGGNVIQKVVLASGSTSIVAGNLNSTDLAEPTSGQFGRTTSDAGTLYVTTSGAINIPVYKNGVKYQDIGGQLVAVKTS</sequence>
<reference evidence="2 3" key="1">
    <citation type="submission" date="2019-06" db="EMBL/GenBank/DDBJ databases">
        <title>A chromosomal-level reference genome of Carpinus fangiana (Coryloideae, Betulaceae).</title>
        <authorList>
            <person name="Yang X."/>
            <person name="Wang Z."/>
            <person name="Zhang L."/>
            <person name="Hao G."/>
            <person name="Liu J."/>
            <person name="Yang Y."/>
        </authorList>
    </citation>
    <scope>NUCLEOTIDE SEQUENCE [LARGE SCALE GENOMIC DNA]</scope>
    <source>
        <strain evidence="2">Cfa_2016G</strain>
        <tissue evidence="2">Leaf</tissue>
    </source>
</reference>
<dbReference type="SUPFAM" id="SSF63829">
    <property type="entry name" value="Calcium-dependent phosphotriesterase"/>
    <property type="match status" value="1"/>
</dbReference>
<evidence type="ECO:0000313" key="3">
    <source>
        <dbReference type="Proteomes" id="UP000327013"/>
    </source>
</evidence>
<organism evidence="2 3">
    <name type="scientific">Carpinus fangiana</name>
    <dbReference type="NCBI Taxonomy" id="176857"/>
    <lineage>
        <taxon>Eukaryota</taxon>
        <taxon>Viridiplantae</taxon>
        <taxon>Streptophyta</taxon>
        <taxon>Embryophyta</taxon>
        <taxon>Tracheophyta</taxon>
        <taxon>Spermatophyta</taxon>
        <taxon>Magnoliopsida</taxon>
        <taxon>eudicotyledons</taxon>
        <taxon>Gunneridae</taxon>
        <taxon>Pentapetalae</taxon>
        <taxon>rosids</taxon>
        <taxon>fabids</taxon>
        <taxon>Fagales</taxon>
        <taxon>Betulaceae</taxon>
        <taxon>Carpinus</taxon>
    </lineage>
</organism>